<feature type="domain" description="Ubiquitin-like" evidence="2">
    <location>
        <begin position="38"/>
        <end position="124"/>
    </location>
</feature>
<keyword evidence="4" id="KW-1185">Reference proteome</keyword>
<dbReference type="OrthoDB" id="428577at2759"/>
<dbReference type="STRING" id="400682.A0A1X7U0E5"/>
<dbReference type="EnsemblMetazoa" id="Aqu2.1.20853_001">
    <property type="protein sequence ID" value="Aqu2.1.20853_001"/>
    <property type="gene ID" value="Aqu2.1.20853"/>
</dbReference>
<evidence type="ECO:0000259" key="2">
    <source>
        <dbReference type="PROSITE" id="PS50053"/>
    </source>
</evidence>
<feature type="region of interest" description="Disordered" evidence="1">
    <location>
        <begin position="1"/>
        <end position="28"/>
    </location>
</feature>
<dbReference type="PROSITE" id="PS50053">
    <property type="entry name" value="UBIQUITIN_2"/>
    <property type="match status" value="6"/>
</dbReference>
<feature type="domain" description="Ubiquitin-like" evidence="2">
    <location>
        <begin position="355"/>
        <end position="409"/>
    </location>
</feature>
<dbReference type="SUPFAM" id="SSF54236">
    <property type="entry name" value="Ubiquitin-like"/>
    <property type="match status" value="6"/>
</dbReference>
<dbReference type="InParanoid" id="A0A1X7U0E5"/>
<name>A0A1X7U0E5_AMPQE</name>
<proteinExistence type="predicted"/>
<dbReference type="Pfam" id="PF00240">
    <property type="entry name" value="ubiquitin"/>
    <property type="match status" value="3"/>
</dbReference>
<dbReference type="eggNOG" id="KOG0001">
    <property type="taxonomic scope" value="Eukaryota"/>
</dbReference>
<dbReference type="SMART" id="SM00213">
    <property type="entry name" value="UBQ"/>
    <property type="match status" value="5"/>
</dbReference>
<dbReference type="InterPro" id="IPR029071">
    <property type="entry name" value="Ubiquitin-like_domsf"/>
</dbReference>
<dbReference type="InterPro" id="IPR019956">
    <property type="entry name" value="Ubiquitin_dom"/>
</dbReference>
<protein>
    <recommendedName>
        <fullName evidence="2">Ubiquitin-like domain-containing protein</fullName>
    </recommendedName>
</protein>
<organism evidence="3">
    <name type="scientific">Amphimedon queenslandica</name>
    <name type="common">Sponge</name>
    <dbReference type="NCBI Taxonomy" id="400682"/>
    <lineage>
        <taxon>Eukaryota</taxon>
        <taxon>Metazoa</taxon>
        <taxon>Porifera</taxon>
        <taxon>Demospongiae</taxon>
        <taxon>Heteroscleromorpha</taxon>
        <taxon>Haplosclerida</taxon>
        <taxon>Niphatidae</taxon>
        <taxon>Amphimedon</taxon>
    </lineage>
</organism>
<dbReference type="Gene3D" id="3.10.20.90">
    <property type="entry name" value="Phosphatidylinositol 3-kinase Catalytic Subunit, Chain A, domain 1"/>
    <property type="match status" value="5"/>
</dbReference>
<dbReference type="CDD" id="cd17039">
    <property type="entry name" value="Ubl_ubiquitin_like"/>
    <property type="match status" value="3"/>
</dbReference>
<accession>A0A1X7U0E5</accession>
<dbReference type="EnsemblMetazoa" id="XM_020001281.1">
    <property type="protein sequence ID" value="XP_019856840.1"/>
    <property type="gene ID" value="LOC109585280"/>
</dbReference>
<dbReference type="FunFam" id="3.10.20.90:FF:000160">
    <property type="entry name" value="Polyubiquitin-C"/>
    <property type="match status" value="2"/>
</dbReference>
<evidence type="ECO:0000313" key="4">
    <source>
        <dbReference type="Proteomes" id="UP000007879"/>
    </source>
</evidence>
<feature type="domain" description="Ubiquitin-like" evidence="2">
    <location>
        <begin position="207"/>
        <end position="278"/>
    </location>
</feature>
<dbReference type="AlphaFoldDB" id="A0A1X7U0E5"/>
<dbReference type="PANTHER" id="PTHR10666">
    <property type="entry name" value="UBIQUITIN"/>
    <property type="match status" value="1"/>
</dbReference>
<feature type="compositionally biased region" description="Polar residues" evidence="1">
    <location>
        <begin position="1"/>
        <end position="15"/>
    </location>
</feature>
<dbReference type="InterPro" id="IPR019954">
    <property type="entry name" value="Ubiquitin_CS"/>
</dbReference>
<dbReference type="PRINTS" id="PR00348">
    <property type="entry name" value="UBIQUITIN"/>
</dbReference>
<reference evidence="4" key="1">
    <citation type="journal article" date="2010" name="Nature">
        <title>The Amphimedon queenslandica genome and the evolution of animal complexity.</title>
        <authorList>
            <person name="Srivastava M."/>
            <person name="Simakov O."/>
            <person name="Chapman J."/>
            <person name="Fahey B."/>
            <person name="Gauthier M.E."/>
            <person name="Mitros T."/>
            <person name="Richards G.S."/>
            <person name="Conaco C."/>
            <person name="Dacre M."/>
            <person name="Hellsten U."/>
            <person name="Larroux C."/>
            <person name="Putnam N.H."/>
            <person name="Stanke M."/>
            <person name="Adamska M."/>
            <person name="Darling A."/>
            <person name="Degnan S.M."/>
            <person name="Oakley T.H."/>
            <person name="Plachetzki D.C."/>
            <person name="Zhai Y."/>
            <person name="Adamski M."/>
            <person name="Calcino A."/>
            <person name="Cummins S.F."/>
            <person name="Goodstein D.M."/>
            <person name="Harris C."/>
            <person name="Jackson D.J."/>
            <person name="Leys S.P."/>
            <person name="Shu S."/>
            <person name="Woodcroft B.J."/>
            <person name="Vervoort M."/>
            <person name="Kosik K.S."/>
            <person name="Manning G."/>
            <person name="Degnan B.M."/>
            <person name="Rokhsar D.S."/>
        </authorList>
    </citation>
    <scope>NUCLEOTIDE SEQUENCE [LARGE SCALE GENOMIC DNA]</scope>
</reference>
<evidence type="ECO:0000313" key="3">
    <source>
        <dbReference type="EnsemblMetazoa" id="Aqu2.1.20853_001"/>
    </source>
</evidence>
<gene>
    <name evidence="3" type="primary">109585280</name>
</gene>
<evidence type="ECO:0000256" key="1">
    <source>
        <dbReference type="SAM" id="MobiDB-lite"/>
    </source>
</evidence>
<dbReference type="InterPro" id="IPR050158">
    <property type="entry name" value="Ubiquitin_ubiquitin-like"/>
</dbReference>
<sequence length="707" mass="79361">MGQTLSKVLTSNRGSNHAPDVDSMSRPSVADTVRSSSCTIFARNFMFGDSRTFVIEAKPTDTIDSLKEKVLDKVGTQQISLMKQEIVLFYGLHPLVCYNDVFLNKSYKTLLDYNIQNEDTIRVVKCDKCLLIHIKTLTGKAITLGVEPSDTIENVKAKIQDKEGIPPDQQRLLFAGKVLEDSRTLSDYKISMENIMHLVLRLRGGGMAIFVKTLTGAKNIIQFQVEPSDTIENIKAKIQDKVGIPPDQQRLLFAGKVLEDGRTLLHYNLKNKSILHLVSAKQVKFDVIMSNGKTITLKVLPLDTIGDIKAMIQDKERIPPHLQVLKYNFNELDDNQTLSDYCIRDHAIYLCTLSIRIYLNFLKESFDISRIGEDATLLSIKKKASIHTRIGIPIEQQLLLLDNEVVSDDSKQIKNFRRSILKFKVQVNPHCSLGLTVVLPGGVRKTFHVVLKGLVGELKEQIKATTGIPVSNQMLYSQSNENILKSKVPLCRYYIHGVPPTEVIDLLVLLTIRILMPSGEIITESIDLDESVRILKKRLSSKLNLSNFDLIYNQYKMDDEKSLSNYQIYDDTNILELILGTAPAPAMPETIPPTSPILSPLPTAAAPLPPPPPLAVPKERDLMNDVAAKALDKWLIVGTMLGIHSSVLYSFRDQHNADPIACYLAVFHHWQTSIDCPPYTWDTIAEVLEMEAVHRCDLAAAIRKKYL</sequence>
<dbReference type="InterPro" id="IPR000626">
    <property type="entry name" value="Ubiquitin-like_dom"/>
</dbReference>
<feature type="domain" description="Ubiquitin-like" evidence="2">
    <location>
        <begin position="283"/>
        <end position="345"/>
    </location>
</feature>
<dbReference type="PROSITE" id="PS00299">
    <property type="entry name" value="UBIQUITIN_1"/>
    <property type="match status" value="2"/>
</dbReference>
<feature type="domain" description="Ubiquitin-like" evidence="2">
    <location>
        <begin position="508"/>
        <end position="574"/>
    </location>
</feature>
<dbReference type="Proteomes" id="UP000007879">
    <property type="component" value="Unassembled WGS sequence"/>
</dbReference>
<dbReference type="KEGG" id="aqu:109585280"/>
<feature type="domain" description="Ubiquitin-like" evidence="2">
    <location>
        <begin position="130"/>
        <end position="205"/>
    </location>
</feature>
<reference evidence="3" key="2">
    <citation type="submission" date="2017-05" db="UniProtKB">
        <authorList>
            <consortium name="EnsemblMetazoa"/>
        </authorList>
    </citation>
    <scope>IDENTIFICATION</scope>
</reference>